<comment type="caution">
    <text evidence="2">The sequence shown here is derived from an EMBL/GenBank/DDBJ whole genome shotgun (WGS) entry which is preliminary data.</text>
</comment>
<evidence type="ECO:0000259" key="1">
    <source>
        <dbReference type="PROSITE" id="PS50887"/>
    </source>
</evidence>
<dbReference type="AlphaFoldDB" id="X1J8W7"/>
<feature type="domain" description="GGDEF" evidence="1">
    <location>
        <begin position="1"/>
        <end position="94"/>
    </location>
</feature>
<dbReference type="EMBL" id="BARV01002216">
    <property type="protein sequence ID" value="GAH90407.1"/>
    <property type="molecule type" value="Genomic_DNA"/>
</dbReference>
<dbReference type="InterPro" id="IPR050469">
    <property type="entry name" value="Diguanylate_Cyclase"/>
</dbReference>
<dbReference type="GO" id="GO:0043709">
    <property type="term" value="P:cell adhesion involved in single-species biofilm formation"/>
    <property type="evidence" value="ECO:0007669"/>
    <property type="project" value="TreeGrafter"/>
</dbReference>
<dbReference type="GO" id="GO:1902201">
    <property type="term" value="P:negative regulation of bacterial-type flagellum-dependent cell motility"/>
    <property type="evidence" value="ECO:0007669"/>
    <property type="project" value="TreeGrafter"/>
</dbReference>
<dbReference type="PROSITE" id="PS50887">
    <property type="entry name" value="GGDEF"/>
    <property type="match status" value="1"/>
</dbReference>
<dbReference type="PANTHER" id="PTHR45138">
    <property type="entry name" value="REGULATORY COMPONENTS OF SENSORY TRANSDUCTION SYSTEM"/>
    <property type="match status" value="1"/>
</dbReference>
<reference evidence="2" key="1">
    <citation type="journal article" date="2014" name="Front. Microbiol.">
        <title>High frequency of phylogenetically diverse reductive dehalogenase-homologous genes in deep subseafloor sedimentary metagenomes.</title>
        <authorList>
            <person name="Kawai M."/>
            <person name="Futagami T."/>
            <person name="Toyoda A."/>
            <person name="Takaki Y."/>
            <person name="Nishi S."/>
            <person name="Hori S."/>
            <person name="Arai W."/>
            <person name="Tsubouchi T."/>
            <person name="Morono Y."/>
            <person name="Uchiyama I."/>
            <person name="Ito T."/>
            <person name="Fujiyama A."/>
            <person name="Inagaki F."/>
            <person name="Takami H."/>
        </authorList>
    </citation>
    <scope>NUCLEOTIDE SEQUENCE</scope>
    <source>
        <strain evidence="2">Expedition CK06-06</strain>
    </source>
</reference>
<dbReference type="Gene3D" id="3.30.70.270">
    <property type="match status" value="1"/>
</dbReference>
<evidence type="ECO:0000313" key="2">
    <source>
        <dbReference type="EMBL" id="GAH90407.1"/>
    </source>
</evidence>
<sequence length="94" mass="10717">NVGNIINNSIREGVDLGFRFGGDEFLILVNQAEERITLGIAGRIREKFLELNYKHLDLSMGIEYYKNGCSIKDLIVGVDKKVYRAKKSKKKIIK</sequence>
<dbReference type="NCBIfam" id="TIGR00254">
    <property type="entry name" value="GGDEF"/>
    <property type="match status" value="1"/>
</dbReference>
<dbReference type="InterPro" id="IPR043128">
    <property type="entry name" value="Rev_trsase/Diguanyl_cyclase"/>
</dbReference>
<dbReference type="InterPro" id="IPR000160">
    <property type="entry name" value="GGDEF_dom"/>
</dbReference>
<feature type="non-terminal residue" evidence="2">
    <location>
        <position position="1"/>
    </location>
</feature>
<organism evidence="2">
    <name type="scientific">marine sediment metagenome</name>
    <dbReference type="NCBI Taxonomy" id="412755"/>
    <lineage>
        <taxon>unclassified sequences</taxon>
        <taxon>metagenomes</taxon>
        <taxon>ecological metagenomes</taxon>
    </lineage>
</organism>
<dbReference type="PANTHER" id="PTHR45138:SF6">
    <property type="entry name" value="DIGUANYLATE CYCLASE DGCN"/>
    <property type="match status" value="1"/>
</dbReference>
<proteinExistence type="predicted"/>
<dbReference type="Pfam" id="PF00990">
    <property type="entry name" value="GGDEF"/>
    <property type="match status" value="1"/>
</dbReference>
<protein>
    <recommendedName>
        <fullName evidence="1">GGDEF domain-containing protein</fullName>
    </recommendedName>
</protein>
<dbReference type="InterPro" id="IPR029787">
    <property type="entry name" value="Nucleotide_cyclase"/>
</dbReference>
<dbReference type="SUPFAM" id="SSF55073">
    <property type="entry name" value="Nucleotide cyclase"/>
    <property type="match status" value="1"/>
</dbReference>
<accession>X1J8W7</accession>
<dbReference type="GO" id="GO:0005886">
    <property type="term" value="C:plasma membrane"/>
    <property type="evidence" value="ECO:0007669"/>
    <property type="project" value="TreeGrafter"/>
</dbReference>
<dbReference type="GO" id="GO:0052621">
    <property type="term" value="F:diguanylate cyclase activity"/>
    <property type="evidence" value="ECO:0007669"/>
    <property type="project" value="TreeGrafter"/>
</dbReference>
<name>X1J8W7_9ZZZZ</name>
<gene>
    <name evidence="2" type="ORF">S06H3_05863</name>
</gene>